<keyword evidence="5" id="KW-0479">Metal-binding</keyword>
<comment type="caution">
    <text evidence="11">The sequence shown here is derived from an EMBL/GenBank/DDBJ whole genome shotgun (WGS) entry which is preliminary data.</text>
</comment>
<dbReference type="Gene3D" id="3.30.460.10">
    <property type="entry name" value="Beta Polymerase, domain 2"/>
    <property type="match status" value="1"/>
</dbReference>
<evidence type="ECO:0000259" key="10">
    <source>
        <dbReference type="Pfam" id="PF01909"/>
    </source>
</evidence>
<keyword evidence="2" id="KW-1277">Toxin-antitoxin system</keyword>
<sequence>MRPSIALDAHHAEIRRIVEANMATNPRVFGSVVRGEDKDGSDIDILVDALPGATLFDLGGIQYELQELLGVRVDLLTPRDISVKFRADVLAEAVPV</sequence>
<evidence type="ECO:0000256" key="9">
    <source>
        <dbReference type="ARBA" id="ARBA00038276"/>
    </source>
</evidence>
<evidence type="ECO:0000313" key="11">
    <source>
        <dbReference type="EMBL" id="MFK4442938.1"/>
    </source>
</evidence>
<dbReference type="InterPro" id="IPR043519">
    <property type="entry name" value="NT_sf"/>
</dbReference>
<keyword evidence="8" id="KW-0460">Magnesium</keyword>
<keyword evidence="6" id="KW-0547">Nucleotide-binding</keyword>
<reference evidence="11 12" key="1">
    <citation type="submission" date="2024-10" db="EMBL/GenBank/DDBJ databases">
        <authorList>
            <person name="Deangelis K."/>
            <person name="Huntemann M."/>
            <person name="Clum A."/>
            <person name="Wang J."/>
            <person name="Palaniappan K."/>
            <person name="Ritter S."/>
            <person name="Chen I.-M."/>
            <person name="Stamatis D."/>
            <person name="Reddy T."/>
            <person name="O'Malley R."/>
            <person name="Daum C."/>
            <person name="Ng V."/>
            <person name="Ivanova N."/>
            <person name="Kyrpides N."/>
            <person name="Woyke T."/>
        </authorList>
    </citation>
    <scope>NUCLEOTIDE SEQUENCE [LARGE SCALE GENOMIC DNA]</scope>
    <source>
        <strain evidence="11 12">GAS97</strain>
    </source>
</reference>
<keyword evidence="12" id="KW-1185">Reference proteome</keyword>
<dbReference type="PANTHER" id="PTHR33571">
    <property type="entry name" value="SSL8005 PROTEIN"/>
    <property type="match status" value="1"/>
</dbReference>
<dbReference type="InterPro" id="IPR052038">
    <property type="entry name" value="Type-VII_TA_antitoxin"/>
</dbReference>
<evidence type="ECO:0000256" key="5">
    <source>
        <dbReference type="ARBA" id="ARBA00022723"/>
    </source>
</evidence>
<comment type="similarity">
    <text evidence="9">Belongs to the MntA antitoxin family.</text>
</comment>
<dbReference type="Proteomes" id="UP001620514">
    <property type="component" value="Unassembled WGS sequence"/>
</dbReference>
<reference evidence="11 12" key="2">
    <citation type="submission" date="2024-11" db="EMBL/GenBank/DDBJ databases">
        <title>Using genomics to understand microbial adaptation to soil warming.</title>
        <authorList>
            <person name="Deangelis K.M. PhD."/>
        </authorList>
    </citation>
    <scope>NUCLEOTIDE SEQUENCE [LARGE SCALE GENOMIC DNA]</scope>
    <source>
        <strain evidence="11 12">GAS97</strain>
    </source>
</reference>
<evidence type="ECO:0000256" key="4">
    <source>
        <dbReference type="ARBA" id="ARBA00022695"/>
    </source>
</evidence>
<gene>
    <name evidence="11" type="ORF">ABH943_002960</name>
</gene>
<dbReference type="InterPro" id="IPR002934">
    <property type="entry name" value="Polymerase_NTP_transf_dom"/>
</dbReference>
<dbReference type="RefSeq" id="WP_404607391.1">
    <property type="nucleotide sequence ID" value="NZ_JBIYDN010000008.1"/>
</dbReference>
<evidence type="ECO:0000313" key="12">
    <source>
        <dbReference type="Proteomes" id="UP001620514"/>
    </source>
</evidence>
<name>A0ABW8MGW0_9BURK</name>
<feature type="domain" description="Polymerase nucleotidyl transferase" evidence="10">
    <location>
        <begin position="27"/>
        <end position="90"/>
    </location>
</feature>
<keyword evidence="7" id="KW-0067">ATP-binding</keyword>
<dbReference type="SUPFAM" id="SSF81301">
    <property type="entry name" value="Nucleotidyltransferase"/>
    <property type="match status" value="1"/>
</dbReference>
<evidence type="ECO:0000256" key="7">
    <source>
        <dbReference type="ARBA" id="ARBA00022840"/>
    </source>
</evidence>
<evidence type="ECO:0000256" key="3">
    <source>
        <dbReference type="ARBA" id="ARBA00022679"/>
    </source>
</evidence>
<evidence type="ECO:0000256" key="8">
    <source>
        <dbReference type="ARBA" id="ARBA00022842"/>
    </source>
</evidence>
<dbReference type="CDD" id="cd05403">
    <property type="entry name" value="NT_KNTase_like"/>
    <property type="match status" value="1"/>
</dbReference>
<dbReference type="PANTHER" id="PTHR33571:SF12">
    <property type="entry name" value="BSL3053 PROTEIN"/>
    <property type="match status" value="1"/>
</dbReference>
<dbReference type="Pfam" id="PF01909">
    <property type="entry name" value="NTP_transf_2"/>
    <property type="match status" value="1"/>
</dbReference>
<dbReference type="EMBL" id="JBIYDN010000008">
    <property type="protein sequence ID" value="MFK4442938.1"/>
    <property type="molecule type" value="Genomic_DNA"/>
</dbReference>
<keyword evidence="4" id="KW-0548">Nucleotidyltransferase</keyword>
<evidence type="ECO:0000256" key="1">
    <source>
        <dbReference type="ARBA" id="ARBA00001946"/>
    </source>
</evidence>
<protein>
    <submittedName>
        <fullName evidence="11">Nucleotidyltransferase</fullName>
    </submittedName>
</protein>
<proteinExistence type="inferred from homology"/>
<keyword evidence="3" id="KW-0808">Transferase</keyword>
<organism evidence="11 12">
    <name type="scientific">Caballeronia udeis</name>
    <dbReference type="NCBI Taxonomy" id="1232866"/>
    <lineage>
        <taxon>Bacteria</taxon>
        <taxon>Pseudomonadati</taxon>
        <taxon>Pseudomonadota</taxon>
        <taxon>Betaproteobacteria</taxon>
        <taxon>Burkholderiales</taxon>
        <taxon>Burkholderiaceae</taxon>
        <taxon>Caballeronia</taxon>
    </lineage>
</organism>
<evidence type="ECO:0000256" key="2">
    <source>
        <dbReference type="ARBA" id="ARBA00022649"/>
    </source>
</evidence>
<comment type="cofactor">
    <cofactor evidence="1">
        <name>Mg(2+)</name>
        <dbReference type="ChEBI" id="CHEBI:18420"/>
    </cofactor>
</comment>
<accession>A0ABW8MGW0</accession>
<evidence type="ECO:0000256" key="6">
    <source>
        <dbReference type="ARBA" id="ARBA00022741"/>
    </source>
</evidence>